<evidence type="ECO:0000313" key="2">
    <source>
        <dbReference type="EMBL" id="CAB4824445.1"/>
    </source>
</evidence>
<dbReference type="EMBL" id="CAFABI010000031">
    <property type="protein sequence ID" value="CAB4824445.1"/>
    <property type="molecule type" value="Genomic_DNA"/>
</dbReference>
<dbReference type="EMBL" id="CAEZWO010000019">
    <property type="protein sequence ID" value="CAB4653806.1"/>
    <property type="molecule type" value="Genomic_DNA"/>
</dbReference>
<dbReference type="EMBL" id="CAFBOJ010000183">
    <property type="protein sequence ID" value="CAB4990592.1"/>
    <property type="molecule type" value="Genomic_DNA"/>
</dbReference>
<reference evidence="1" key="1">
    <citation type="submission" date="2020-05" db="EMBL/GenBank/DDBJ databases">
        <authorList>
            <person name="Chiriac C."/>
            <person name="Salcher M."/>
            <person name="Ghai R."/>
            <person name="Kavagutti S V."/>
        </authorList>
    </citation>
    <scope>NUCLEOTIDE SEQUENCE</scope>
</reference>
<protein>
    <submittedName>
        <fullName evidence="1">Unannotated protein</fullName>
    </submittedName>
</protein>
<evidence type="ECO:0000313" key="3">
    <source>
        <dbReference type="EMBL" id="CAB4916199.1"/>
    </source>
</evidence>
<dbReference type="InterPro" id="IPR045596">
    <property type="entry name" value="DUF6459"/>
</dbReference>
<evidence type="ECO:0000313" key="4">
    <source>
        <dbReference type="EMBL" id="CAB4990592.1"/>
    </source>
</evidence>
<gene>
    <name evidence="1" type="ORF">UFOPK2254_00317</name>
    <name evidence="2" type="ORF">UFOPK3197_00414</name>
    <name evidence="3" type="ORF">UFOPK3707_00109</name>
    <name evidence="4" type="ORF">UFOPK3937_01267</name>
</gene>
<accession>A0A6J6KWM5</accession>
<evidence type="ECO:0000313" key="1">
    <source>
        <dbReference type="EMBL" id="CAB4653806.1"/>
    </source>
</evidence>
<dbReference type="AlphaFoldDB" id="A0A6J6KWM5"/>
<sequence>MTTHAIHSRLENTSRISDSDFPLWNHPMLDLYRPLAHENIEQRPLLYSVPVFFDEEYDPEFAPQPTSANELPELYAWTMKFGMSVIEIWAARRQPTQLSHWCHRSVYADLLKSVGSQKEIGHIRKLHQCQPLDGISESVMTIRFQSRIRSLAMRFEGLDHRWLCTSLTLL</sequence>
<dbReference type="EMBL" id="CAFBMY010000007">
    <property type="protein sequence ID" value="CAB4916199.1"/>
    <property type="molecule type" value="Genomic_DNA"/>
</dbReference>
<organism evidence="1">
    <name type="scientific">freshwater metagenome</name>
    <dbReference type="NCBI Taxonomy" id="449393"/>
    <lineage>
        <taxon>unclassified sequences</taxon>
        <taxon>metagenomes</taxon>
        <taxon>ecological metagenomes</taxon>
    </lineage>
</organism>
<name>A0A6J6KWM5_9ZZZZ</name>
<proteinExistence type="predicted"/>
<dbReference type="Pfam" id="PF20060">
    <property type="entry name" value="DUF6459"/>
    <property type="match status" value="1"/>
</dbReference>